<dbReference type="CDD" id="cd14014">
    <property type="entry name" value="STKc_PknB_like"/>
    <property type="match status" value="1"/>
</dbReference>
<evidence type="ECO:0000256" key="3">
    <source>
        <dbReference type="ARBA" id="ARBA00022777"/>
    </source>
</evidence>
<keyword evidence="7" id="KW-1185">Reference proteome</keyword>
<evidence type="ECO:0000256" key="4">
    <source>
        <dbReference type="ARBA" id="ARBA00022840"/>
    </source>
</evidence>
<keyword evidence="2" id="KW-0547">Nucleotide-binding</keyword>
<accession>A0A557R0Y3</accession>
<dbReference type="SMART" id="SM00220">
    <property type="entry name" value="S_TKc"/>
    <property type="match status" value="1"/>
</dbReference>
<dbReference type="SUPFAM" id="SSF56112">
    <property type="entry name" value="Protein kinase-like (PK-like)"/>
    <property type="match status" value="1"/>
</dbReference>
<dbReference type="PANTHER" id="PTHR43289">
    <property type="entry name" value="MITOGEN-ACTIVATED PROTEIN KINASE KINASE KINASE 20-RELATED"/>
    <property type="match status" value="1"/>
</dbReference>
<dbReference type="Proteomes" id="UP000319502">
    <property type="component" value="Unassembled WGS sequence"/>
</dbReference>
<comment type="caution">
    <text evidence="6">The sequence shown here is derived from an EMBL/GenBank/DDBJ whole genome shotgun (WGS) entry which is preliminary data.</text>
</comment>
<organism evidence="6 7">
    <name type="scientific">Denitromonas halophila</name>
    <dbReference type="NCBI Taxonomy" id="1629404"/>
    <lineage>
        <taxon>Bacteria</taxon>
        <taxon>Pseudomonadati</taxon>
        <taxon>Pseudomonadota</taxon>
        <taxon>Betaproteobacteria</taxon>
        <taxon>Rhodocyclales</taxon>
        <taxon>Zoogloeaceae</taxon>
        <taxon>Denitromonas</taxon>
    </lineage>
</organism>
<dbReference type="EMBL" id="VMNK01000003">
    <property type="protein sequence ID" value="TVO58810.1"/>
    <property type="molecule type" value="Genomic_DNA"/>
</dbReference>
<name>A0A557R0Y3_9RHOO</name>
<dbReference type="Pfam" id="PF00069">
    <property type="entry name" value="Pkinase"/>
    <property type="match status" value="1"/>
</dbReference>
<keyword evidence="1" id="KW-0808">Transferase</keyword>
<reference evidence="6 7" key="1">
    <citation type="submission" date="2019-07" db="EMBL/GenBank/DDBJ databases">
        <title>The pathways for chlorine oxyanion respiration interact through the shared metabolite chlorate.</title>
        <authorList>
            <person name="Barnum T.P."/>
            <person name="Cheng Y."/>
            <person name="Hill K.A."/>
            <person name="Lucas L.N."/>
            <person name="Carlson H.K."/>
            <person name="Coates J.D."/>
        </authorList>
    </citation>
    <scope>NUCLEOTIDE SEQUENCE [LARGE SCALE GENOMIC DNA]</scope>
    <source>
        <strain evidence="6 7">SFB-3</strain>
    </source>
</reference>
<dbReference type="Gene3D" id="1.10.510.10">
    <property type="entry name" value="Transferase(Phosphotransferase) domain 1"/>
    <property type="match status" value="1"/>
</dbReference>
<evidence type="ECO:0000256" key="1">
    <source>
        <dbReference type="ARBA" id="ARBA00022679"/>
    </source>
</evidence>
<evidence type="ECO:0000259" key="5">
    <source>
        <dbReference type="PROSITE" id="PS50011"/>
    </source>
</evidence>
<gene>
    <name evidence="6" type="ORF">FHP91_03865</name>
</gene>
<dbReference type="GO" id="GO:0005524">
    <property type="term" value="F:ATP binding"/>
    <property type="evidence" value="ECO:0007669"/>
    <property type="project" value="UniProtKB-KW"/>
</dbReference>
<evidence type="ECO:0000313" key="6">
    <source>
        <dbReference type="EMBL" id="TVO58810.1"/>
    </source>
</evidence>
<dbReference type="PROSITE" id="PS50011">
    <property type="entry name" value="PROTEIN_KINASE_DOM"/>
    <property type="match status" value="1"/>
</dbReference>
<dbReference type="RefSeq" id="WP_144308332.1">
    <property type="nucleotide sequence ID" value="NZ_VMNK01000003.1"/>
</dbReference>
<dbReference type="AlphaFoldDB" id="A0A557R0Y3"/>
<dbReference type="InterPro" id="IPR011009">
    <property type="entry name" value="Kinase-like_dom_sf"/>
</dbReference>
<dbReference type="PROSITE" id="PS00108">
    <property type="entry name" value="PROTEIN_KINASE_ST"/>
    <property type="match status" value="1"/>
</dbReference>
<feature type="domain" description="Protein kinase" evidence="5">
    <location>
        <begin position="18"/>
        <end position="288"/>
    </location>
</feature>
<proteinExistence type="predicted"/>
<sequence length="315" mass="35551">MPPQVNQALPSGFQLDQYRIERQLSLGGFSIVYLAYDAEGTPVAIKEYLPNSLALRGEGEVEPKISAENEPAFRYGMKCFFEEGRALAKLMHPNVVRVLNFFRANNTVYMVMQFERGRTLHEYVNKHRDVLRERFLRGVFTRMLNGLREVHAHKLLHLDIKPSNIYLRLDGTPVLLDFGAARQTLMTGQPMLKPMYTPGFASPEQFAGREHLGPWSDIYSVGASMYACLAGSAPPRSDERTTKDTYTPAAKAFAGRHSEQLLDIIDWCLHLDPLARPQSVYALQKALVQRGPDEAMPASWFSDVGSRLKTFIGRS</sequence>
<dbReference type="GO" id="GO:0004674">
    <property type="term" value="F:protein serine/threonine kinase activity"/>
    <property type="evidence" value="ECO:0007669"/>
    <property type="project" value="UniProtKB-KW"/>
</dbReference>
<dbReference type="InterPro" id="IPR008271">
    <property type="entry name" value="Ser/Thr_kinase_AS"/>
</dbReference>
<protein>
    <submittedName>
        <fullName evidence="6">Serine/threonine protein kinase</fullName>
    </submittedName>
</protein>
<evidence type="ECO:0000256" key="2">
    <source>
        <dbReference type="ARBA" id="ARBA00022741"/>
    </source>
</evidence>
<keyword evidence="3 6" id="KW-0418">Kinase</keyword>
<dbReference type="PANTHER" id="PTHR43289:SF34">
    <property type="entry name" value="SERINE_THREONINE-PROTEIN KINASE YBDM-RELATED"/>
    <property type="match status" value="1"/>
</dbReference>
<keyword evidence="6" id="KW-0723">Serine/threonine-protein kinase</keyword>
<dbReference type="InterPro" id="IPR000719">
    <property type="entry name" value="Prot_kinase_dom"/>
</dbReference>
<dbReference type="OrthoDB" id="9801841at2"/>
<evidence type="ECO:0000313" key="7">
    <source>
        <dbReference type="Proteomes" id="UP000319502"/>
    </source>
</evidence>
<keyword evidence="4" id="KW-0067">ATP-binding</keyword>